<feature type="region of interest" description="Disordered" evidence="12">
    <location>
        <begin position="1131"/>
        <end position="1157"/>
    </location>
</feature>
<feature type="compositionally biased region" description="Polar residues" evidence="12">
    <location>
        <begin position="1142"/>
        <end position="1157"/>
    </location>
</feature>
<dbReference type="Proteomes" id="UP000050525">
    <property type="component" value="Unassembled WGS sequence"/>
</dbReference>
<dbReference type="Pfam" id="PF16622">
    <property type="entry name" value="zf-C2H2_11"/>
    <property type="match status" value="1"/>
</dbReference>
<feature type="domain" description="C2H2-type" evidence="13">
    <location>
        <begin position="695"/>
        <end position="718"/>
    </location>
</feature>
<evidence type="ECO:0000256" key="12">
    <source>
        <dbReference type="SAM" id="MobiDB-lite"/>
    </source>
</evidence>
<keyword evidence="9" id="KW-0804">Transcription</keyword>
<feature type="region of interest" description="Disordered" evidence="12">
    <location>
        <begin position="1072"/>
        <end position="1118"/>
    </location>
</feature>
<dbReference type="GO" id="GO:0008270">
    <property type="term" value="F:zinc ion binding"/>
    <property type="evidence" value="ECO:0007669"/>
    <property type="project" value="UniProtKB-KW"/>
</dbReference>
<dbReference type="SMART" id="SM00355">
    <property type="entry name" value="ZnF_C2H2"/>
    <property type="match status" value="11"/>
</dbReference>
<feature type="domain" description="C2H2-type" evidence="13">
    <location>
        <begin position="1045"/>
        <end position="1073"/>
    </location>
</feature>
<feature type="compositionally biased region" description="Basic and acidic residues" evidence="12">
    <location>
        <begin position="1091"/>
        <end position="1106"/>
    </location>
</feature>
<dbReference type="InterPro" id="IPR036236">
    <property type="entry name" value="Znf_C2H2_sf"/>
</dbReference>
<feature type="compositionally biased region" description="Basic and acidic residues" evidence="12">
    <location>
        <begin position="854"/>
        <end position="868"/>
    </location>
</feature>
<sequence length="1157" mass="128416">MSCRGQDFIMGDMKTPDFDDLLAAFDIPDPTSLDAKETIQSTGEDNENHLKPSGICIDENVSLSHSVPAPDAPVVSVIVKNTSRQESFEAEKEGNHLGPGLLHNGFRASDLPSEPHNLVHHYGKFDSAFINGDSSRNYPEKLDQSKSEPLPTFSQFSPISSPEPEDSFKENNISDKPKHAQTLYFPAPQMYIPTGASALDHLRTLPEPELSMFDQYCKKEQKMEIHCHQESQLDMNRREQEKTTEKFVESSKDLVDTNSFLGEGLTFGNLHNNNLGESKVSVPDMNISSSVPPRQRLKPTHSKLSSCVAALVALQAKKVACIPKDDQASLTKEPSGSFKDGIKGSPKMPKSPKSPRSPLEVVRKTNKQPESPRSVCSDSSGKGSPSMAAGSPPAIPKVRIKTIKTSSGEIKRTVTRILPENDELGKSSEESPAESLAAEEFIKSFPSPDTSAVIENEASKTSTKNGAAVTIQVSNVASPLVDGMKVDIAANSTSTASLSPVSNCSSGAIKIGAVSQQPNKRQQQGIAIQPSNSTTSSLLPKAIHLANLNLVPHSVAASVAAKSSVQRRNQPQLTQIATLGSGMGTSTNVQPAMPLYADPLRLIRQGLKCLECNKQAPDYVALAAHYQRTSEDNEGLTCQVCQMMLPNQCSYCAHQRIHAHKSPYCCPECGAVCRSAYFQTHVKENCLHYSRKVGFRCIHCGVVFTTLAMLKVHIHEKHCEVFHKCSFCPMAFKSADTTAAHITSQHPTESHKTTQVIYKCSCETVFNKKRLLQEHFQQNANKLLVGVFKCPQCQLVYMQKQQLMQHVKSVHGVPQNPEELSNLRQKSETTSSNQVRIPPKEQTIANGTSHASLPRKDTRRQHNPESKTKLRKTGWTCRECSQWIPDREAYVSHMKKSHGKSMKRYPCRQCESSFNASNSLRRHIRNNHDTAKKVYTCWYCTDENQTFPQPFMLENHISLMHGIKNPDLSQMSKAKAPERNSTEAKSPKRMSAGELGQMETTARSEAPPAKKLKAHWKCAKCGFATDTNTEFQEHIPQHKTDSSTYQCLLCGLCYTSSISLNRHLFIVHKVKDPEEEEEEEQQQQEEEEEEREKLDIEMNENGHEEYNGEMNTTVEEEHSLKCKVCETESTLCGHSQPRGTEDPNSSSQNNHSKSLKI</sequence>
<dbReference type="SUPFAM" id="SSF57667">
    <property type="entry name" value="beta-beta-alpha zinc fingers"/>
    <property type="match status" value="2"/>
</dbReference>
<protein>
    <submittedName>
        <fullName evidence="14">Zinc finger protein 592</fullName>
    </submittedName>
</protein>
<feature type="region of interest" description="Disordered" evidence="12">
    <location>
        <begin position="971"/>
        <end position="1008"/>
    </location>
</feature>
<evidence type="ECO:0000256" key="11">
    <source>
        <dbReference type="PROSITE-ProRule" id="PRU00042"/>
    </source>
</evidence>
<feature type="compositionally biased region" description="Polar residues" evidence="12">
    <location>
        <begin position="368"/>
        <end position="383"/>
    </location>
</feature>
<dbReference type="InterPro" id="IPR045914">
    <property type="entry name" value="Zn532-like"/>
</dbReference>
<dbReference type="AlphaFoldDB" id="A0A151MAA4"/>
<evidence type="ECO:0000256" key="5">
    <source>
        <dbReference type="ARBA" id="ARBA00022771"/>
    </source>
</evidence>
<evidence type="ECO:0000256" key="6">
    <source>
        <dbReference type="ARBA" id="ARBA00022833"/>
    </source>
</evidence>
<dbReference type="GO" id="GO:0003677">
    <property type="term" value="F:DNA binding"/>
    <property type="evidence" value="ECO:0007669"/>
    <property type="project" value="UniProtKB-KW"/>
</dbReference>
<keyword evidence="7" id="KW-0805">Transcription regulation</keyword>
<dbReference type="EMBL" id="AKHW03006295">
    <property type="protein sequence ID" value="KYO21457.1"/>
    <property type="molecule type" value="Genomic_DNA"/>
</dbReference>
<comment type="similarity">
    <text evidence="2">Belongs to the krueppel C2H2-type zinc-finger protein family.</text>
</comment>
<feature type="domain" description="C2H2-type" evidence="13">
    <location>
        <begin position="788"/>
        <end position="811"/>
    </location>
</feature>
<dbReference type="PROSITE" id="PS00028">
    <property type="entry name" value="ZINC_FINGER_C2H2_1"/>
    <property type="match status" value="6"/>
</dbReference>
<dbReference type="InterPro" id="IPR013087">
    <property type="entry name" value="Znf_C2H2_type"/>
</dbReference>
<evidence type="ECO:0000256" key="2">
    <source>
        <dbReference type="ARBA" id="ARBA00006991"/>
    </source>
</evidence>
<evidence type="ECO:0000256" key="8">
    <source>
        <dbReference type="ARBA" id="ARBA00023125"/>
    </source>
</evidence>
<evidence type="ECO:0000313" key="14">
    <source>
        <dbReference type="EMBL" id="KYO21457.1"/>
    </source>
</evidence>
<feature type="domain" description="C2H2-type" evidence="13">
    <location>
        <begin position="636"/>
        <end position="663"/>
    </location>
</feature>
<feature type="domain" description="C2H2-type" evidence="13">
    <location>
        <begin position="905"/>
        <end position="933"/>
    </location>
</feature>
<reference evidence="14 15" key="1">
    <citation type="journal article" date="2012" name="Genome Biol.">
        <title>Sequencing three crocodilian genomes to illuminate the evolution of archosaurs and amniotes.</title>
        <authorList>
            <person name="St John J.A."/>
            <person name="Braun E.L."/>
            <person name="Isberg S.R."/>
            <person name="Miles L.G."/>
            <person name="Chong A.Y."/>
            <person name="Gongora J."/>
            <person name="Dalzell P."/>
            <person name="Moran C."/>
            <person name="Bed'hom B."/>
            <person name="Abzhanov A."/>
            <person name="Burgess S.C."/>
            <person name="Cooksey A.M."/>
            <person name="Castoe T.A."/>
            <person name="Crawford N.G."/>
            <person name="Densmore L.D."/>
            <person name="Drew J.C."/>
            <person name="Edwards S.V."/>
            <person name="Faircloth B.C."/>
            <person name="Fujita M.K."/>
            <person name="Greenwold M.J."/>
            <person name="Hoffmann F.G."/>
            <person name="Howard J.M."/>
            <person name="Iguchi T."/>
            <person name="Janes D.E."/>
            <person name="Khan S.Y."/>
            <person name="Kohno S."/>
            <person name="de Koning A.J."/>
            <person name="Lance S.L."/>
            <person name="McCarthy F.M."/>
            <person name="McCormack J.E."/>
            <person name="Merchant M.E."/>
            <person name="Peterson D.G."/>
            <person name="Pollock D.D."/>
            <person name="Pourmand N."/>
            <person name="Raney B.J."/>
            <person name="Roessler K.A."/>
            <person name="Sanford J.R."/>
            <person name="Sawyer R.H."/>
            <person name="Schmidt C.J."/>
            <person name="Triplett E.W."/>
            <person name="Tuberville T.D."/>
            <person name="Venegas-Anaya M."/>
            <person name="Howard J.T."/>
            <person name="Jarvis E.D."/>
            <person name="Guillette L.J.Jr."/>
            <person name="Glenn T.C."/>
            <person name="Green R.E."/>
            <person name="Ray D.A."/>
        </authorList>
    </citation>
    <scope>NUCLEOTIDE SEQUENCE [LARGE SCALE GENOMIC DNA]</scope>
    <source>
        <strain evidence="14">KSC_2009_1</strain>
    </source>
</reference>
<feature type="compositionally biased region" description="Acidic residues" evidence="12">
    <location>
        <begin position="1073"/>
        <end position="1090"/>
    </location>
</feature>
<comment type="caution">
    <text evidence="14">The sequence shown here is derived from an EMBL/GenBank/DDBJ whole genome shotgun (WGS) entry which is preliminary data.</text>
</comment>
<dbReference type="Gene3D" id="3.30.160.60">
    <property type="entry name" value="Classic Zinc Finger"/>
    <property type="match status" value="5"/>
</dbReference>
<accession>A0A151MAA4</accession>
<dbReference type="PANTHER" id="PTHR47222">
    <property type="entry name" value="ZINC FINGER PROTEIN 532-RELATED"/>
    <property type="match status" value="1"/>
</dbReference>
<dbReference type="PROSITE" id="PS50157">
    <property type="entry name" value="ZINC_FINGER_C2H2_2"/>
    <property type="match status" value="5"/>
</dbReference>
<dbReference type="PANTHER" id="PTHR47222:SF1">
    <property type="entry name" value="ZINC FINGER PROTEIN 592"/>
    <property type="match status" value="1"/>
</dbReference>
<comment type="subcellular location">
    <subcellularLocation>
        <location evidence="1">Nucleus</location>
    </subcellularLocation>
</comment>
<evidence type="ECO:0000256" key="7">
    <source>
        <dbReference type="ARBA" id="ARBA00023015"/>
    </source>
</evidence>
<dbReference type="STRING" id="8496.A0A151MAA4"/>
<keyword evidence="8" id="KW-0238">DNA-binding</keyword>
<gene>
    <name evidence="14" type="primary">ZNF592</name>
    <name evidence="14" type="ORF">Y1Q_0001660</name>
</gene>
<feature type="region of interest" description="Disordered" evidence="12">
    <location>
        <begin position="135"/>
        <end position="169"/>
    </location>
</feature>
<keyword evidence="15" id="KW-1185">Reference proteome</keyword>
<evidence type="ECO:0000256" key="1">
    <source>
        <dbReference type="ARBA" id="ARBA00004123"/>
    </source>
</evidence>
<feature type="compositionally biased region" description="Basic and acidic residues" evidence="12">
    <location>
        <begin position="975"/>
        <end position="986"/>
    </location>
</feature>
<dbReference type="GO" id="GO:0005634">
    <property type="term" value="C:nucleus"/>
    <property type="evidence" value="ECO:0007669"/>
    <property type="project" value="UniProtKB-SubCell"/>
</dbReference>
<keyword evidence="6" id="KW-0862">Zinc</keyword>
<evidence type="ECO:0000313" key="15">
    <source>
        <dbReference type="Proteomes" id="UP000050525"/>
    </source>
</evidence>
<keyword evidence="5 11" id="KW-0863">Zinc-finger</keyword>
<evidence type="ECO:0000256" key="3">
    <source>
        <dbReference type="ARBA" id="ARBA00022723"/>
    </source>
</evidence>
<feature type="region of interest" description="Disordered" evidence="12">
    <location>
        <begin position="278"/>
        <end position="300"/>
    </location>
</feature>
<organism evidence="14 15">
    <name type="scientific">Alligator mississippiensis</name>
    <name type="common">American alligator</name>
    <dbReference type="NCBI Taxonomy" id="8496"/>
    <lineage>
        <taxon>Eukaryota</taxon>
        <taxon>Metazoa</taxon>
        <taxon>Chordata</taxon>
        <taxon>Craniata</taxon>
        <taxon>Vertebrata</taxon>
        <taxon>Euteleostomi</taxon>
        <taxon>Archelosauria</taxon>
        <taxon>Archosauria</taxon>
        <taxon>Crocodylia</taxon>
        <taxon>Alligatoridae</taxon>
        <taxon>Alligatorinae</taxon>
        <taxon>Alligator</taxon>
    </lineage>
</organism>
<dbReference type="InterPro" id="IPR041697">
    <property type="entry name" value="Znf-C2H2_11"/>
</dbReference>
<name>A0A151MAA4_ALLMI</name>
<feature type="region of interest" description="Disordered" evidence="12">
    <location>
        <begin position="326"/>
        <end position="403"/>
    </location>
</feature>
<keyword evidence="3" id="KW-0479">Metal-binding</keyword>
<feature type="compositionally biased region" description="Polar residues" evidence="12">
    <location>
        <begin position="818"/>
        <end position="835"/>
    </location>
</feature>
<keyword evidence="10" id="KW-0539">Nucleus</keyword>
<feature type="region of interest" description="Disordered" evidence="12">
    <location>
        <begin position="813"/>
        <end position="870"/>
    </location>
</feature>
<evidence type="ECO:0000256" key="9">
    <source>
        <dbReference type="ARBA" id="ARBA00023163"/>
    </source>
</evidence>
<evidence type="ECO:0000256" key="4">
    <source>
        <dbReference type="ARBA" id="ARBA00022737"/>
    </source>
</evidence>
<evidence type="ECO:0000256" key="10">
    <source>
        <dbReference type="ARBA" id="ARBA00023242"/>
    </source>
</evidence>
<evidence type="ECO:0000259" key="13">
    <source>
        <dbReference type="PROSITE" id="PS50157"/>
    </source>
</evidence>
<dbReference type="eggNOG" id="KOG1721">
    <property type="taxonomic scope" value="Eukaryota"/>
</dbReference>
<keyword evidence="4" id="KW-0677">Repeat</keyword>
<proteinExistence type="inferred from homology"/>